<evidence type="ECO:0000313" key="5">
    <source>
        <dbReference type="EMBL" id="GMT22300.1"/>
    </source>
</evidence>
<dbReference type="GO" id="GO:0060340">
    <property type="term" value="P:positive regulation of type I interferon-mediated signaling pathway"/>
    <property type="evidence" value="ECO:0007669"/>
    <property type="project" value="TreeGrafter"/>
</dbReference>
<accession>A0AAV5VUT4</accession>
<feature type="region of interest" description="Disordered" evidence="3">
    <location>
        <begin position="1215"/>
        <end position="1423"/>
    </location>
</feature>
<keyword evidence="6" id="KW-1185">Reference proteome</keyword>
<evidence type="ECO:0000256" key="2">
    <source>
        <dbReference type="SAM" id="Coils"/>
    </source>
</evidence>
<keyword evidence="1" id="KW-0479">Metal-binding</keyword>
<feature type="compositionally biased region" description="Polar residues" evidence="3">
    <location>
        <begin position="861"/>
        <end position="871"/>
    </location>
</feature>
<dbReference type="PANTHER" id="PTHR25462:SF299">
    <property type="entry name" value="E3 UBIQUITIN-PROTEIN LIGASE TRIM56"/>
    <property type="match status" value="1"/>
</dbReference>
<reference evidence="5" key="1">
    <citation type="submission" date="2023-10" db="EMBL/GenBank/DDBJ databases">
        <title>Genome assembly of Pristionchus species.</title>
        <authorList>
            <person name="Yoshida K."/>
            <person name="Sommer R.J."/>
        </authorList>
    </citation>
    <scope>NUCLEOTIDE SEQUENCE</scope>
    <source>
        <strain evidence="5">RS5133</strain>
    </source>
</reference>
<dbReference type="EMBL" id="BTSY01000004">
    <property type="protein sequence ID" value="GMT22300.1"/>
    <property type="molecule type" value="Genomic_DNA"/>
</dbReference>
<keyword evidence="1" id="KW-0863">Zinc-finger</keyword>
<feature type="compositionally biased region" description="Acidic residues" evidence="3">
    <location>
        <begin position="1242"/>
        <end position="1259"/>
    </location>
</feature>
<feature type="region of interest" description="Disordered" evidence="3">
    <location>
        <begin position="861"/>
        <end position="928"/>
    </location>
</feature>
<dbReference type="GO" id="GO:0008270">
    <property type="term" value="F:zinc ion binding"/>
    <property type="evidence" value="ECO:0007669"/>
    <property type="project" value="UniProtKB-KW"/>
</dbReference>
<dbReference type="PROSITE" id="PS50119">
    <property type="entry name" value="ZF_BBOX"/>
    <property type="match status" value="1"/>
</dbReference>
<evidence type="ECO:0000256" key="1">
    <source>
        <dbReference type="PROSITE-ProRule" id="PRU00024"/>
    </source>
</evidence>
<feature type="coiled-coil region" evidence="2">
    <location>
        <begin position="1099"/>
        <end position="1126"/>
    </location>
</feature>
<feature type="compositionally biased region" description="Acidic residues" evidence="3">
    <location>
        <begin position="1266"/>
        <end position="1276"/>
    </location>
</feature>
<evidence type="ECO:0000259" key="4">
    <source>
        <dbReference type="PROSITE" id="PS50119"/>
    </source>
</evidence>
<feature type="compositionally biased region" description="Basic and acidic residues" evidence="3">
    <location>
        <begin position="1291"/>
        <end position="1303"/>
    </location>
</feature>
<feature type="region of interest" description="Disordered" evidence="3">
    <location>
        <begin position="969"/>
        <end position="993"/>
    </location>
</feature>
<feature type="region of interest" description="Disordered" evidence="3">
    <location>
        <begin position="694"/>
        <end position="719"/>
    </location>
</feature>
<feature type="domain" description="B box-type" evidence="4">
    <location>
        <begin position="138"/>
        <end position="182"/>
    </location>
</feature>
<comment type="caution">
    <text evidence="5">The sequence shown here is derived from an EMBL/GenBank/DDBJ whole genome shotgun (WGS) entry which is preliminary data.</text>
</comment>
<dbReference type="PANTHER" id="PTHR25462">
    <property type="entry name" value="BONUS, ISOFORM C-RELATED"/>
    <property type="match status" value="1"/>
</dbReference>
<dbReference type="GO" id="GO:0005654">
    <property type="term" value="C:nucleoplasm"/>
    <property type="evidence" value="ECO:0007669"/>
    <property type="project" value="TreeGrafter"/>
</dbReference>
<dbReference type="InterPro" id="IPR000315">
    <property type="entry name" value="Znf_B-box"/>
</dbReference>
<dbReference type="GO" id="GO:0061630">
    <property type="term" value="F:ubiquitin protein ligase activity"/>
    <property type="evidence" value="ECO:0007669"/>
    <property type="project" value="TreeGrafter"/>
</dbReference>
<feature type="compositionally biased region" description="Low complexity" evidence="3">
    <location>
        <begin position="1345"/>
        <end position="1388"/>
    </location>
</feature>
<feature type="region of interest" description="Disordered" evidence="3">
    <location>
        <begin position="613"/>
        <end position="652"/>
    </location>
</feature>
<organism evidence="5 6">
    <name type="scientific">Pristionchus fissidentatus</name>
    <dbReference type="NCBI Taxonomy" id="1538716"/>
    <lineage>
        <taxon>Eukaryota</taxon>
        <taxon>Metazoa</taxon>
        <taxon>Ecdysozoa</taxon>
        <taxon>Nematoda</taxon>
        <taxon>Chromadorea</taxon>
        <taxon>Rhabditida</taxon>
        <taxon>Rhabditina</taxon>
        <taxon>Diplogasteromorpha</taxon>
        <taxon>Diplogasteroidea</taxon>
        <taxon>Neodiplogasteridae</taxon>
        <taxon>Pristionchus</taxon>
    </lineage>
</organism>
<proteinExistence type="predicted"/>
<feature type="coiled-coil region" evidence="2">
    <location>
        <begin position="264"/>
        <end position="291"/>
    </location>
</feature>
<protein>
    <recommendedName>
        <fullName evidence="4">B box-type domain-containing protein</fullName>
    </recommendedName>
</protein>
<dbReference type="InterPro" id="IPR047153">
    <property type="entry name" value="TRIM45/56/19-like"/>
</dbReference>
<dbReference type="Proteomes" id="UP001432322">
    <property type="component" value="Unassembled WGS sequence"/>
</dbReference>
<gene>
    <name evidence="5" type="ORF">PFISCL1PPCAC_13597</name>
</gene>
<dbReference type="GO" id="GO:0045087">
    <property type="term" value="P:innate immune response"/>
    <property type="evidence" value="ECO:0007669"/>
    <property type="project" value="TreeGrafter"/>
</dbReference>
<keyword evidence="2" id="KW-0175">Coiled coil</keyword>
<name>A0AAV5VUT4_9BILA</name>
<feature type="compositionally biased region" description="Basic and acidic residues" evidence="3">
    <location>
        <begin position="590"/>
        <end position="601"/>
    </location>
</feature>
<evidence type="ECO:0000256" key="3">
    <source>
        <dbReference type="SAM" id="MobiDB-lite"/>
    </source>
</evidence>
<sequence>MAEAEITIKEDDDLLNEITREAKRVAKVSGKPSKLRPRGSNDSRAVRGCYPVENNVFDNCQHCRIPLAGCISEGNEGVELFTNILTCGHVLCELCKEMCQRTRQEIADDRPLLQCPICHDYGAANMLPSPDNVNLSSCQAPYCSGEHFSSPQYRCVPCQRHICEGCKEEHAERFPEHELVPRPSNTININRMFTGCSAHQHPVTSRCNCGEMLCDRCPYNYTSHIPKTNVTVTHRKTRMEEVDLEVEDAIENSLGTVSRIRAMRSIAVQKKAELEETMDNMANEVALHFNQIIIQTIQRCFDVLKNLKGRGAKQHSAIVEHIKRLEKTERQIMMGVEIDERGRDTSLVTAENVSQYVRNVAYGLCKPAIEQFDDCTEYSTLLEKATFELTILRPETRQIMESIGRWGEAVTTNLGDVMLPAHEIRLGRTPTREAASLSGEGMRLRDILNEQPIVASALPVRLHSALDHFTDLHERRFLTVAQMEKSDGCTAMREFPFQLGPRVPPEAIMTPKEIEERHLYELYMHTRPGMIMMQPKIFGGFRRLFNLHDSKDSMTLKEVQGVYARTPVVAPIWMATGADASEITPTRSSRGGEERGEKRRVVDQGGEVEIMEDGGETSDVIIDNHHHSSTSPAARSVDDSSSRAATPAAGDVEEIVQHSDGCTSPPPQMELMQQLQPKIPAVLRKKNLVFVKRPDAATASSPSAPSPQQPTTSTGRTIDTTAQRRVTAFSFPPSAPKPTFFRPATTAERAAAAAAASPAAAARSPVVRPSLYGGAARLGQQQQQHRLAGGAGVSPHMQRVVRLVPPSKLLTTQGTERITRVIKDANGRMRVVRGTGMNTARVIARPPAGHPLPGGGVRVTMMQSEGNSSMSGDKLVKTEEPDGSGETAQSSSRVNVVRMVLPPENRHSDPVDETEEEKKRRAQLRQQGFRETEIDRIIVNHRKKLEEEEREAARKLAKHQERVLQLQHERHEQQQLQQQPYKGRPVDPPRTRNPSLQYIVNPRRNLAPGSGYAALAGNVPVPRFGSARGSMAEAQAMISKKRMLPIERAFTSMFGADGSIIPEWNNRRRGRPAKDDPTAPSNILEQFRKHTTQWPPKFDEMTEEEIVELQELIDQLDEASREDEGREEGMLPLFDNGLVKSEVEDPTSVPSPWHGMSQHEREKIKAAAVEKLQVAANPELKKTTGCFVCALFREHEGKSRTWQCNECISVGRELTPPRDGESFPPPPKKPRVMYNIRPPPQSEEEGMGDMRAEEEEEEERGMMEGMEGEEEEEAMEMEPAKVERRGRKKKERDPEEAVRTPREPKKRRETIEESPVQLPEEDVVVGTTRRGRQIKMPSKLKDYEAAPIAAPAAPHRRSPSTGSEAPSSSDLLLSLLPPVGAAARTTPRAAKKKEELREVKEEEPEPRSEMDGVRRGGRRGGRH</sequence>
<keyword evidence="1" id="KW-0862">Zinc</keyword>
<feature type="region of interest" description="Disordered" evidence="3">
    <location>
        <begin position="1065"/>
        <end position="1084"/>
    </location>
</feature>
<feature type="compositionally biased region" description="Basic and acidic residues" evidence="3">
    <location>
        <begin position="1392"/>
        <end position="1414"/>
    </location>
</feature>
<feature type="region of interest" description="Disordered" evidence="3">
    <location>
        <begin position="580"/>
        <end position="601"/>
    </location>
</feature>
<evidence type="ECO:0000313" key="6">
    <source>
        <dbReference type="Proteomes" id="UP001432322"/>
    </source>
</evidence>